<dbReference type="Proteomes" id="UP000241462">
    <property type="component" value="Unassembled WGS sequence"/>
</dbReference>
<keyword evidence="2" id="KW-1185">Reference proteome</keyword>
<name>A0A2T3A9W1_9PEZI</name>
<reference evidence="1 2" key="1">
    <citation type="journal article" date="2018" name="Mycol. Prog.">
        <title>Coniella lustricola, a new species from submerged detritus.</title>
        <authorList>
            <person name="Raudabaugh D.B."/>
            <person name="Iturriaga T."/>
            <person name="Carver A."/>
            <person name="Mondo S."/>
            <person name="Pangilinan J."/>
            <person name="Lipzen A."/>
            <person name="He G."/>
            <person name="Amirebrahimi M."/>
            <person name="Grigoriev I.V."/>
            <person name="Miller A.N."/>
        </authorList>
    </citation>
    <scope>NUCLEOTIDE SEQUENCE [LARGE SCALE GENOMIC DNA]</scope>
    <source>
        <strain evidence="1 2">B22-T-1</strain>
    </source>
</reference>
<accession>A0A2T3A9W1</accession>
<evidence type="ECO:0000313" key="2">
    <source>
        <dbReference type="Proteomes" id="UP000241462"/>
    </source>
</evidence>
<dbReference type="InParanoid" id="A0A2T3A9W1"/>
<evidence type="ECO:0000313" key="1">
    <source>
        <dbReference type="EMBL" id="PSR87408.1"/>
    </source>
</evidence>
<dbReference type="EMBL" id="KZ678429">
    <property type="protein sequence ID" value="PSR87408.1"/>
    <property type="molecule type" value="Genomic_DNA"/>
</dbReference>
<organism evidence="1 2">
    <name type="scientific">Coniella lustricola</name>
    <dbReference type="NCBI Taxonomy" id="2025994"/>
    <lineage>
        <taxon>Eukaryota</taxon>
        <taxon>Fungi</taxon>
        <taxon>Dikarya</taxon>
        <taxon>Ascomycota</taxon>
        <taxon>Pezizomycotina</taxon>
        <taxon>Sordariomycetes</taxon>
        <taxon>Sordariomycetidae</taxon>
        <taxon>Diaporthales</taxon>
        <taxon>Schizoparmaceae</taxon>
        <taxon>Coniella</taxon>
    </lineage>
</organism>
<dbReference type="AlphaFoldDB" id="A0A2T3A9W1"/>
<gene>
    <name evidence="1" type="ORF">BD289DRAFT_432336</name>
</gene>
<sequence length="65" mass="6980">MSSALAIDRESPIVTRRLLDVPLGQNPSILPLKDRSQIPLARSSIVATSTMDSSSKPFGFGVNCH</sequence>
<proteinExistence type="predicted"/>
<protein>
    <submittedName>
        <fullName evidence="1">Uncharacterized protein</fullName>
    </submittedName>
</protein>